<name>A0A0C1NFK6_9CYAN</name>
<organism evidence="1">
    <name type="scientific">Tolypothrix bouteillei VB521301</name>
    <dbReference type="NCBI Taxonomy" id="1479485"/>
    <lineage>
        <taxon>Bacteria</taxon>
        <taxon>Bacillati</taxon>
        <taxon>Cyanobacteriota</taxon>
        <taxon>Cyanophyceae</taxon>
        <taxon>Nostocales</taxon>
        <taxon>Tolypothrichaceae</taxon>
        <taxon>Tolypothrix</taxon>
    </lineage>
</organism>
<reference evidence="1" key="1">
    <citation type="journal article" date="2015" name="Genome Announc.">
        <title>Draft Genome Sequence of Tolypothrix boutellei Strain VB521301.</title>
        <authorList>
            <person name="Chandrababunaidu M.M."/>
            <person name="Singh D."/>
            <person name="Sen D."/>
            <person name="Bhan S."/>
            <person name="Das S."/>
            <person name="Gupta A."/>
            <person name="Adhikary S.P."/>
            <person name="Tripathy S."/>
        </authorList>
    </citation>
    <scope>NUCLEOTIDE SEQUENCE</scope>
    <source>
        <strain evidence="1">VB521301</strain>
    </source>
</reference>
<sequence>MKKQRGFITLKAILSLIKSYNKLSKRFKTVRLFNKISGDMDGVIKRSLPLERTSRTRLIACFESIALRTVQLQAKMKATDF</sequence>
<comment type="caution">
    <text evidence="1">The sequence shown here is derived from an EMBL/GenBank/DDBJ whole genome shotgun (WGS) entry which is preliminary data.</text>
</comment>
<dbReference type="AlphaFoldDB" id="A0A0C1NFK6"/>
<accession>A0A0C1NFK6</accession>
<proteinExistence type="predicted"/>
<protein>
    <submittedName>
        <fullName evidence="1">Uncharacterized protein</fullName>
    </submittedName>
</protein>
<evidence type="ECO:0000313" key="1">
    <source>
        <dbReference type="EMBL" id="KIE11596.1"/>
    </source>
</evidence>
<dbReference type="EMBL" id="JHEG02000046">
    <property type="protein sequence ID" value="KIE11596.1"/>
    <property type="molecule type" value="Genomic_DNA"/>
</dbReference>
<gene>
    <name evidence="1" type="ORF">DA73_0214745</name>
</gene>